<dbReference type="InterPro" id="IPR027417">
    <property type="entry name" value="P-loop_NTPase"/>
</dbReference>
<dbReference type="Gene3D" id="3.90.320.10">
    <property type="match status" value="1"/>
</dbReference>
<dbReference type="Gene3D" id="1.10.275.40">
    <property type="match status" value="1"/>
</dbReference>
<gene>
    <name evidence="15" type="ORF">IAC59_02750</name>
</gene>
<evidence type="ECO:0000313" key="16">
    <source>
        <dbReference type="Proteomes" id="UP000824123"/>
    </source>
</evidence>
<dbReference type="InterPro" id="IPR006555">
    <property type="entry name" value="ATP-dep_Helicase_C"/>
</dbReference>
<feature type="domain" description="Helicase ATP-binding" evidence="14">
    <location>
        <begin position="178"/>
        <end position="422"/>
    </location>
</feature>
<dbReference type="InterPro" id="IPR006554">
    <property type="entry name" value="Helicase-like_DEXD_c2"/>
</dbReference>
<dbReference type="Pfam" id="PF13307">
    <property type="entry name" value="Helicase_C_2"/>
    <property type="match status" value="1"/>
</dbReference>
<dbReference type="Gene3D" id="1.10.30.20">
    <property type="entry name" value="Bacterial XPD DNA helicase, FeS cluster domain"/>
    <property type="match status" value="1"/>
</dbReference>
<dbReference type="GO" id="GO:0005524">
    <property type="term" value="F:ATP binding"/>
    <property type="evidence" value="ECO:0007669"/>
    <property type="project" value="UniProtKB-KW"/>
</dbReference>
<keyword evidence="4" id="KW-0227">DNA damage</keyword>
<keyword evidence="12" id="KW-0413">Isomerase</keyword>
<evidence type="ECO:0000256" key="7">
    <source>
        <dbReference type="ARBA" id="ARBA00022840"/>
    </source>
</evidence>
<organism evidence="15 16">
    <name type="scientific">Candidatus Fimadaptatus faecigallinarum</name>
    <dbReference type="NCBI Taxonomy" id="2840814"/>
    <lineage>
        <taxon>Bacteria</taxon>
        <taxon>Bacillati</taxon>
        <taxon>Bacillota</taxon>
        <taxon>Clostridia</taxon>
        <taxon>Eubacteriales</taxon>
        <taxon>Candidatus Fimadaptatus</taxon>
    </lineage>
</organism>
<dbReference type="GO" id="GO:0016818">
    <property type="term" value="F:hydrolase activity, acting on acid anhydrides, in phosphorus-containing anhydrides"/>
    <property type="evidence" value="ECO:0007669"/>
    <property type="project" value="InterPro"/>
</dbReference>
<dbReference type="InterPro" id="IPR014013">
    <property type="entry name" value="Helic_SF1/SF2_ATP-bd_DinG/Rad3"/>
</dbReference>
<evidence type="ECO:0000256" key="1">
    <source>
        <dbReference type="ARBA" id="ARBA00022485"/>
    </source>
</evidence>
<accession>A0A9D1S3P9</accession>
<keyword evidence="7" id="KW-0067">ATP-binding</keyword>
<keyword evidence="6 15" id="KW-0347">Helicase</keyword>
<dbReference type="Pfam" id="PF06733">
    <property type="entry name" value="DEAD_2"/>
    <property type="match status" value="1"/>
</dbReference>
<proteinExistence type="inferred from homology"/>
<evidence type="ECO:0000259" key="14">
    <source>
        <dbReference type="PROSITE" id="PS51193"/>
    </source>
</evidence>
<dbReference type="GO" id="GO:0046872">
    <property type="term" value="F:metal ion binding"/>
    <property type="evidence" value="ECO:0007669"/>
    <property type="project" value="UniProtKB-KW"/>
</dbReference>
<evidence type="ECO:0000256" key="6">
    <source>
        <dbReference type="ARBA" id="ARBA00022806"/>
    </source>
</evidence>
<keyword evidence="2" id="KW-0479">Metal-binding</keyword>
<keyword evidence="11" id="KW-0234">DNA repair</keyword>
<reference evidence="15" key="1">
    <citation type="submission" date="2020-10" db="EMBL/GenBank/DDBJ databases">
        <authorList>
            <person name="Gilroy R."/>
        </authorList>
    </citation>
    <scope>NUCLEOTIDE SEQUENCE</scope>
    <source>
        <strain evidence="15">ChiSxjej2B14-8506</strain>
    </source>
</reference>
<dbReference type="SUPFAM" id="SSF52540">
    <property type="entry name" value="P-loop containing nucleoside triphosphate hydrolases"/>
    <property type="match status" value="2"/>
</dbReference>
<evidence type="ECO:0000256" key="12">
    <source>
        <dbReference type="ARBA" id="ARBA00023235"/>
    </source>
</evidence>
<dbReference type="Gene3D" id="3.40.50.300">
    <property type="entry name" value="P-loop containing nucleotide triphosphate hydrolases"/>
    <property type="match status" value="2"/>
</dbReference>
<dbReference type="Proteomes" id="UP000824123">
    <property type="component" value="Unassembled WGS sequence"/>
</dbReference>
<keyword evidence="10" id="KW-0238">DNA-binding</keyword>
<dbReference type="PROSITE" id="PS51193">
    <property type="entry name" value="HELICASE_ATP_BIND_2"/>
    <property type="match status" value="1"/>
</dbReference>
<evidence type="ECO:0000256" key="3">
    <source>
        <dbReference type="ARBA" id="ARBA00022741"/>
    </source>
</evidence>
<dbReference type="SMART" id="SM00491">
    <property type="entry name" value="HELICc2"/>
    <property type="match status" value="1"/>
</dbReference>
<evidence type="ECO:0000256" key="13">
    <source>
        <dbReference type="ARBA" id="ARBA00038058"/>
    </source>
</evidence>
<sequence length="776" mass="86635">MRVERINMRALAEFSLLTGDLYAEGANAARMREGMLNHQALQGRYEDGMESEVALELKVQTATCELVVSGRADGLKVAADHVTVEEIKSAAGRVSPDSYPAHWAQAQGYALMACIEHDIARATVRLVYVHSVASGALTRFTREFTRDELQARFDELLRPYAAWLDAQARFEDVRDESIHALRFPFSDYRAGQKRMAVAAFKALRDRHGLLVQAPTGIGKTVGTLFPALKALGKGHVEKVMYLTARRTTRRAAWDCLTLLKSRGLKARACVLTAKEQICFTHGARCTPLNCPYCVGYFDKRRAALDEAREHTDYDAGYIADLARRHGLCPFELSLDISELADVIICDYNYVFDPNVYLRRYFTTRSQFALLIDEAHNLETRARDMLSAQIRFDDYVTLYRHVNAQLGAGSAECQRLVELMTAWRAFGVGREGAAFDAEKPTALIEACARFTDATSPSLDAAVECAGEWAEKWFSILDFARVGALYTPENYSTLYQAQRGGVDVTQLCVDATGHIKKCLKKARAAVMFSATLSPIKYYFRALGFDEAQGDAVLELPSPFLSENFLVRRLAIPTRYSQRAESLAPIADAIAQLARSHVGNYIACFPSYAYLRAALGEFKRRCPDIEAHEQRPSMSDREREAFLNRFTAAPVRSMVGFIAMGGVFAEGIDLPGDRLSGAVIVGVALPQVCLEREALRAHFDATQGEGFNYAYVYPGICKVLQAAGRVIRTEDDAGVALLIDDRFFREPYSELFPRHWNVVSAKLSELGELLRRFWRGEAY</sequence>
<dbReference type="GO" id="GO:0003678">
    <property type="term" value="F:DNA helicase activity"/>
    <property type="evidence" value="ECO:0007669"/>
    <property type="project" value="InterPro"/>
</dbReference>
<dbReference type="InterPro" id="IPR042493">
    <property type="entry name" value="XPD_DNA_FeS"/>
</dbReference>
<evidence type="ECO:0000256" key="9">
    <source>
        <dbReference type="ARBA" id="ARBA00023014"/>
    </source>
</evidence>
<dbReference type="InterPro" id="IPR045028">
    <property type="entry name" value="DinG/Rad3-like"/>
</dbReference>
<evidence type="ECO:0000256" key="2">
    <source>
        <dbReference type="ARBA" id="ARBA00022723"/>
    </source>
</evidence>
<dbReference type="InterPro" id="IPR011604">
    <property type="entry name" value="PDDEXK-like_dom_sf"/>
</dbReference>
<dbReference type="InterPro" id="IPR010614">
    <property type="entry name" value="RAD3-like_helicase_DEAD"/>
</dbReference>
<keyword evidence="3" id="KW-0547">Nucleotide-binding</keyword>
<dbReference type="GO" id="GO:0003677">
    <property type="term" value="F:DNA binding"/>
    <property type="evidence" value="ECO:0007669"/>
    <property type="project" value="UniProtKB-KW"/>
</dbReference>
<evidence type="ECO:0000256" key="10">
    <source>
        <dbReference type="ARBA" id="ARBA00023125"/>
    </source>
</evidence>
<evidence type="ECO:0000256" key="4">
    <source>
        <dbReference type="ARBA" id="ARBA00022763"/>
    </source>
</evidence>
<dbReference type="PANTHER" id="PTHR11472">
    <property type="entry name" value="DNA REPAIR DEAD HELICASE RAD3/XP-D SUBFAMILY MEMBER"/>
    <property type="match status" value="1"/>
</dbReference>
<comment type="caution">
    <text evidence="15">The sequence shown here is derived from an EMBL/GenBank/DDBJ whole genome shotgun (WGS) entry which is preliminary data.</text>
</comment>
<evidence type="ECO:0000256" key="8">
    <source>
        <dbReference type="ARBA" id="ARBA00023004"/>
    </source>
</evidence>
<protein>
    <submittedName>
        <fullName evidence="15">ATP-dependent DNA helicase</fullName>
    </submittedName>
</protein>
<name>A0A9D1S3P9_9FIRM</name>
<dbReference type="AlphaFoldDB" id="A0A9D1S3P9"/>
<dbReference type="GO" id="GO:0051539">
    <property type="term" value="F:4 iron, 4 sulfur cluster binding"/>
    <property type="evidence" value="ECO:0007669"/>
    <property type="project" value="UniProtKB-KW"/>
</dbReference>
<keyword evidence="1" id="KW-0004">4Fe-4S</keyword>
<keyword evidence="8" id="KW-0408">Iron</keyword>
<keyword evidence="5" id="KW-0378">Hydrolase</keyword>
<evidence type="ECO:0000256" key="11">
    <source>
        <dbReference type="ARBA" id="ARBA00023204"/>
    </source>
</evidence>
<comment type="similarity">
    <text evidence="13">Belongs to the helicase family. DinG subfamily.</text>
</comment>
<dbReference type="GO" id="GO:0006281">
    <property type="term" value="P:DNA repair"/>
    <property type="evidence" value="ECO:0007669"/>
    <property type="project" value="UniProtKB-KW"/>
</dbReference>
<evidence type="ECO:0000313" key="15">
    <source>
        <dbReference type="EMBL" id="HIU46159.1"/>
    </source>
</evidence>
<dbReference type="EMBL" id="DVNK01000024">
    <property type="protein sequence ID" value="HIU46159.1"/>
    <property type="molecule type" value="Genomic_DNA"/>
</dbReference>
<reference evidence="15" key="2">
    <citation type="journal article" date="2021" name="PeerJ">
        <title>Extensive microbial diversity within the chicken gut microbiome revealed by metagenomics and culture.</title>
        <authorList>
            <person name="Gilroy R."/>
            <person name="Ravi A."/>
            <person name="Getino M."/>
            <person name="Pursley I."/>
            <person name="Horton D.L."/>
            <person name="Alikhan N.F."/>
            <person name="Baker D."/>
            <person name="Gharbi K."/>
            <person name="Hall N."/>
            <person name="Watson M."/>
            <person name="Adriaenssens E.M."/>
            <person name="Foster-Nyarko E."/>
            <person name="Jarju S."/>
            <person name="Secka A."/>
            <person name="Antonio M."/>
            <person name="Oren A."/>
            <person name="Chaudhuri R.R."/>
            <person name="La Ragione R."/>
            <person name="Hildebrand F."/>
            <person name="Pallen M.J."/>
        </authorList>
    </citation>
    <scope>NUCLEOTIDE SEQUENCE</scope>
    <source>
        <strain evidence="15">ChiSxjej2B14-8506</strain>
    </source>
</reference>
<dbReference type="PANTHER" id="PTHR11472:SF34">
    <property type="entry name" value="REGULATOR OF TELOMERE ELONGATION HELICASE 1"/>
    <property type="match status" value="1"/>
</dbReference>
<evidence type="ECO:0000256" key="5">
    <source>
        <dbReference type="ARBA" id="ARBA00022801"/>
    </source>
</evidence>
<keyword evidence="9" id="KW-0411">Iron-sulfur</keyword>
<dbReference type="SMART" id="SM00488">
    <property type="entry name" value="DEXDc2"/>
    <property type="match status" value="1"/>
</dbReference>